<comment type="caution">
    <text evidence="11">The sequence shown here is derived from an EMBL/GenBank/DDBJ whole genome shotgun (WGS) entry which is preliminary data.</text>
</comment>
<feature type="active site" description="Glycyl thioester intermediate" evidence="8">
    <location>
        <position position="106"/>
    </location>
</feature>
<dbReference type="Pfam" id="PF09288">
    <property type="entry name" value="UBA_3"/>
    <property type="match status" value="1"/>
</dbReference>
<dbReference type="SMART" id="SM00212">
    <property type="entry name" value="UBCc"/>
    <property type="match status" value="1"/>
</dbReference>
<evidence type="ECO:0000313" key="12">
    <source>
        <dbReference type="Proteomes" id="UP000310189"/>
    </source>
</evidence>
<sequence length="228" mass="25265">MNLRAALSNRSTRKSKVSILHLRRRHAHSSPDCQAKDNSGITVQMVDENPYHLLGSFAGPEDTPYEGGEFNVDIQVPDSYPFKPLKMKFITRVYHPNISSQTGLICLDILGKEWSPVLTLKSTLISLQSLLCSPVPEDPQDAVVAKVYTTDRKKFEATARLWTKGIYKDAESNVSPAAAAGLEQKHVDKFTSMGFDEKQVIDVLAVLDYRGANISNISDDTVVDQLLS</sequence>
<dbReference type="EMBL" id="SPNW01000028">
    <property type="protein sequence ID" value="TIA89352.1"/>
    <property type="molecule type" value="Genomic_DNA"/>
</dbReference>
<dbReference type="PROSITE" id="PS50127">
    <property type="entry name" value="UBC_2"/>
    <property type="match status" value="1"/>
</dbReference>
<name>A0A4T0FLN5_9BASI</name>
<dbReference type="CDD" id="cd23800">
    <property type="entry name" value="UBCc_UBE2K"/>
    <property type="match status" value="1"/>
</dbReference>
<feature type="domain" description="UBC core" evidence="10">
    <location>
        <begin position="17"/>
        <end position="168"/>
    </location>
</feature>
<dbReference type="Pfam" id="PF00179">
    <property type="entry name" value="UQ_con"/>
    <property type="match status" value="1"/>
</dbReference>
<organism evidence="11 12">
    <name type="scientific">Wallemia hederae</name>
    <dbReference type="NCBI Taxonomy" id="1540922"/>
    <lineage>
        <taxon>Eukaryota</taxon>
        <taxon>Fungi</taxon>
        <taxon>Dikarya</taxon>
        <taxon>Basidiomycota</taxon>
        <taxon>Wallemiomycotina</taxon>
        <taxon>Wallemiomycetes</taxon>
        <taxon>Wallemiales</taxon>
        <taxon>Wallemiaceae</taxon>
        <taxon>Wallemia</taxon>
    </lineage>
</organism>
<reference evidence="11 12" key="1">
    <citation type="submission" date="2019-03" db="EMBL/GenBank/DDBJ databases">
        <title>Sequencing 23 genomes of Wallemia ichthyophaga.</title>
        <authorList>
            <person name="Gostincar C."/>
        </authorList>
    </citation>
    <scope>NUCLEOTIDE SEQUENCE [LARGE SCALE GENOMIC DNA]</scope>
    <source>
        <strain evidence="11 12">EXF-5753</strain>
    </source>
</reference>
<evidence type="ECO:0000256" key="4">
    <source>
        <dbReference type="ARBA" id="ARBA00022786"/>
    </source>
</evidence>
<accession>A0A4T0FLN5</accession>
<evidence type="ECO:0000256" key="7">
    <source>
        <dbReference type="ARBA" id="ARBA00077197"/>
    </source>
</evidence>
<protein>
    <recommendedName>
        <fullName evidence="6">Ubiquitin-conjugating enzyme E2 1</fullName>
        <ecNumber evidence="1">2.3.2.23</ecNumber>
    </recommendedName>
    <alternativeName>
        <fullName evidence="7">E2 ubiquitin-conjugating enzyme 1</fullName>
    </alternativeName>
</protein>
<keyword evidence="5 9" id="KW-0067">ATP-binding</keyword>
<dbReference type="GO" id="GO:0061631">
    <property type="term" value="F:ubiquitin conjugating enzyme activity"/>
    <property type="evidence" value="ECO:0007669"/>
    <property type="project" value="UniProtKB-EC"/>
</dbReference>
<dbReference type="InterPro" id="IPR009060">
    <property type="entry name" value="UBA-like_sf"/>
</dbReference>
<evidence type="ECO:0000256" key="8">
    <source>
        <dbReference type="PROSITE-ProRule" id="PRU10133"/>
    </source>
</evidence>
<evidence type="ECO:0000256" key="9">
    <source>
        <dbReference type="RuleBase" id="RU362109"/>
    </source>
</evidence>
<dbReference type="SUPFAM" id="SSF46934">
    <property type="entry name" value="UBA-like"/>
    <property type="match status" value="1"/>
</dbReference>
<dbReference type="GO" id="GO:0005524">
    <property type="term" value="F:ATP binding"/>
    <property type="evidence" value="ECO:0007669"/>
    <property type="project" value="UniProtKB-UniRule"/>
</dbReference>
<evidence type="ECO:0000256" key="1">
    <source>
        <dbReference type="ARBA" id="ARBA00012486"/>
    </source>
</evidence>
<gene>
    <name evidence="11" type="ORF">E3P99_02139</name>
</gene>
<dbReference type="CDD" id="cd14311">
    <property type="entry name" value="UBA_II_E2_UBC1"/>
    <property type="match status" value="1"/>
</dbReference>
<evidence type="ECO:0000256" key="5">
    <source>
        <dbReference type="ARBA" id="ARBA00022840"/>
    </source>
</evidence>
<dbReference type="InterPro" id="IPR015368">
    <property type="entry name" value="UBA_C_fun"/>
</dbReference>
<dbReference type="Proteomes" id="UP000310189">
    <property type="component" value="Unassembled WGS sequence"/>
</dbReference>
<dbReference type="InterPro" id="IPR000608">
    <property type="entry name" value="UBC"/>
</dbReference>
<keyword evidence="2" id="KW-0808">Transferase</keyword>
<dbReference type="PROSITE" id="PS00183">
    <property type="entry name" value="UBC_1"/>
    <property type="match status" value="1"/>
</dbReference>
<keyword evidence="12" id="KW-1185">Reference proteome</keyword>
<evidence type="ECO:0000259" key="10">
    <source>
        <dbReference type="PROSITE" id="PS50127"/>
    </source>
</evidence>
<dbReference type="AlphaFoldDB" id="A0A4T0FLN5"/>
<dbReference type="PANTHER" id="PTHR24068">
    <property type="entry name" value="UBIQUITIN-CONJUGATING ENZYME E2"/>
    <property type="match status" value="1"/>
</dbReference>
<evidence type="ECO:0000313" key="11">
    <source>
        <dbReference type="EMBL" id="TIA89352.1"/>
    </source>
</evidence>
<evidence type="ECO:0000256" key="6">
    <source>
        <dbReference type="ARBA" id="ARBA00072431"/>
    </source>
</evidence>
<dbReference type="InterPro" id="IPR023313">
    <property type="entry name" value="UBQ-conjugating_AS"/>
</dbReference>
<dbReference type="Gene3D" id="1.10.8.10">
    <property type="entry name" value="DNA helicase RuvA subunit, C-terminal domain"/>
    <property type="match status" value="1"/>
</dbReference>
<dbReference type="OrthoDB" id="9993688at2759"/>
<dbReference type="InterPro" id="IPR016135">
    <property type="entry name" value="UBQ-conjugating_enzyme/RWD"/>
</dbReference>
<dbReference type="FunFam" id="3.10.110.10:FF:000037">
    <property type="entry name" value="ubiquitin-conjugating enzyme E2 27"/>
    <property type="match status" value="1"/>
</dbReference>
<dbReference type="SUPFAM" id="SSF54495">
    <property type="entry name" value="UBC-like"/>
    <property type="match status" value="1"/>
</dbReference>
<keyword evidence="3 9" id="KW-0547">Nucleotide-binding</keyword>
<keyword evidence="4 9" id="KW-0833">Ubl conjugation pathway</keyword>
<evidence type="ECO:0000256" key="2">
    <source>
        <dbReference type="ARBA" id="ARBA00022679"/>
    </source>
</evidence>
<dbReference type="EC" id="2.3.2.23" evidence="1"/>
<dbReference type="Gene3D" id="3.10.110.10">
    <property type="entry name" value="Ubiquitin Conjugating Enzyme"/>
    <property type="match status" value="1"/>
</dbReference>
<comment type="similarity">
    <text evidence="9">Belongs to the ubiquitin-conjugating enzyme family.</text>
</comment>
<evidence type="ECO:0000256" key="3">
    <source>
        <dbReference type="ARBA" id="ARBA00022741"/>
    </source>
</evidence>
<proteinExistence type="inferred from homology"/>